<organism evidence="9 10">
    <name type="scientific">Prolixibacter bellariivorans</name>
    <dbReference type="NCBI Taxonomy" id="314319"/>
    <lineage>
        <taxon>Bacteria</taxon>
        <taxon>Pseudomonadati</taxon>
        <taxon>Bacteroidota</taxon>
        <taxon>Bacteroidia</taxon>
        <taxon>Marinilabiliales</taxon>
        <taxon>Prolixibacteraceae</taxon>
        <taxon>Prolixibacter</taxon>
    </lineage>
</organism>
<feature type="domain" description="SusD-like N-terminal" evidence="8">
    <location>
        <begin position="23"/>
        <end position="224"/>
    </location>
</feature>
<comment type="caution">
    <text evidence="9">The sequence shown here is derived from an EMBL/GenBank/DDBJ whole genome shotgun (WGS) entry which is preliminary data.</text>
</comment>
<keyword evidence="3 6" id="KW-0732">Signal</keyword>
<evidence type="ECO:0000313" key="10">
    <source>
        <dbReference type="Proteomes" id="UP000391834"/>
    </source>
</evidence>
<comment type="subcellular location">
    <subcellularLocation>
        <location evidence="1">Cell outer membrane</location>
    </subcellularLocation>
</comment>
<keyword evidence="4" id="KW-0472">Membrane</keyword>
<comment type="similarity">
    <text evidence="2">Belongs to the SusD family.</text>
</comment>
<dbReference type="InterPro" id="IPR011990">
    <property type="entry name" value="TPR-like_helical_dom_sf"/>
</dbReference>
<feature type="signal peptide" evidence="6">
    <location>
        <begin position="1"/>
        <end position="22"/>
    </location>
</feature>
<sequence length="503" mass="57477">MKRIKYIIFLLAVLLTSSCSESFLEQTPTTATSKDDFYKTQEDLYQALIAAYDPLQWDDYFNQYLPTLFASDIRGDDMLVGGSSESDQGYLYLMHMFSCTSVNSPYMFWTIYYSGVNRSNLVINNIDNVENMDENTRSRMRAEAYFLRAYYYHWLWKNYGNVPYYDKNLELPYMTKQEKADDVYEKIVADLDKALEGSALPNDVPASEKGRITRAAAQMLKARVVMYQNDESRYPEVLKDMEEIISGGQYALMDDYESIFLDANEWCKESIWEINYVDNGNRGWGSAIASGGTVLPALIGINGLSSNPEFQSGWGFGPVPKETYDLYPATDQRKDGGILAFSKLKEKYPDVSYSPRFQDTGYFLKKYLPRVGYNDNPGDTPLNFKNNLRIFRYSETLLNAAELILRGAGGTTAEAQDYYDQVRKRALGDNFVQKTITLDNVLQERRLEFVGEGVRFWDLVRSGKAESVLGSRGYTAEKKYLPIPSSEIDQTSGEYQLVQNPGY</sequence>
<dbReference type="Gene3D" id="1.25.40.390">
    <property type="match status" value="1"/>
</dbReference>
<evidence type="ECO:0000259" key="8">
    <source>
        <dbReference type="Pfam" id="PF14322"/>
    </source>
</evidence>
<evidence type="ECO:0000256" key="6">
    <source>
        <dbReference type="SAM" id="SignalP"/>
    </source>
</evidence>
<reference evidence="9 10" key="1">
    <citation type="submission" date="2019-10" db="EMBL/GenBank/DDBJ databases">
        <title>Prolixibacter strains distinguished by the presence of nitrate reductase genes were adept at nitrate-dependent anaerobic corrosion of metallic iron and carbon steel.</title>
        <authorList>
            <person name="Iino T."/>
            <person name="Shono N."/>
            <person name="Ito K."/>
            <person name="Nakamura R."/>
            <person name="Sueoka K."/>
            <person name="Harayama S."/>
            <person name="Ohkuma M."/>
        </authorList>
    </citation>
    <scope>NUCLEOTIDE SEQUENCE [LARGE SCALE GENOMIC DNA]</scope>
    <source>
        <strain evidence="9 10">JCM 13498</strain>
    </source>
</reference>
<dbReference type="AlphaFoldDB" id="A0A5M4B0G4"/>
<evidence type="ECO:0000259" key="7">
    <source>
        <dbReference type="Pfam" id="PF07980"/>
    </source>
</evidence>
<dbReference type="SUPFAM" id="SSF48452">
    <property type="entry name" value="TPR-like"/>
    <property type="match status" value="1"/>
</dbReference>
<evidence type="ECO:0000256" key="1">
    <source>
        <dbReference type="ARBA" id="ARBA00004442"/>
    </source>
</evidence>
<dbReference type="RefSeq" id="WP_025864384.1">
    <property type="nucleotide sequence ID" value="NZ_BLAX01000001.1"/>
</dbReference>
<dbReference type="InterPro" id="IPR033985">
    <property type="entry name" value="SusD-like_N"/>
</dbReference>
<accession>A0A5M4B0G4</accession>
<evidence type="ECO:0000313" key="9">
    <source>
        <dbReference type="EMBL" id="GET33356.1"/>
    </source>
</evidence>
<keyword evidence="5" id="KW-0998">Cell outer membrane</keyword>
<dbReference type="EMBL" id="BLAX01000001">
    <property type="protein sequence ID" value="GET33356.1"/>
    <property type="molecule type" value="Genomic_DNA"/>
</dbReference>
<evidence type="ECO:0000256" key="2">
    <source>
        <dbReference type="ARBA" id="ARBA00006275"/>
    </source>
</evidence>
<dbReference type="Proteomes" id="UP000391834">
    <property type="component" value="Unassembled WGS sequence"/>
</dbReference>
<feature type="domain" description="RagB/SusD" evidence="7">
    <location>
        <begin position="355"/>
        <end position="503"/>
    </location>
</feature>
<proteinExistence type="inferred from homology"/>
<dbReference type="GO" id="GO:0009279">
    <property type="term" value="C:cell outer membrane"/>
    <property type="evidence" value="ECO:0007669"/>
    <property type="project" value="UniProtKB-SubCell"/>
</dbReference>
<dbReference type="PROSITE" id="PS51257">
    <property type="entry name" value="PROKAR_LIPOPROTEIN"/>
    <property type="match status" value="1"/>
</dbReference>
<dbReference type="InterPro" id="IPR012944">
    <property type="entry name" value="SusD_RagB_dom"/>
</dbReference>
<dbReference type="OrthoDB" id="617686at2"/>
<evidence type="ECO:0000256" key="3">
    <source>
        <dbReference type="ARBA" id="ARBA00022729"/>
    </source>
</evidence>
<evidence type="ECO:0000256" key="5">
    <source>
        <dbReference type="ARBA" id="ARBA00023237"/>
    </source>
</evidence>
<name>A0A5M4B0G4_9BACT</name>
<dbReference type="Pfam" id="PF07980">
    <property type="entry name" value="SusD_RagB"/>
    <property type="match status" value="1"/>
</dbReference>
<evidence type="ECO:0000256" key="4">
    <source>
        <dbReference type="ARBA" id="ARBA00023136"/>
    </source>
</evidence>
<dbReference type="Pfam" id="PF14322">
    <property type="entry name" value="SusD-like_3"/>
    <property type="match status" value="1"/>
</dbReference>
<protein>
    <submittedName>
        <fullName evidence="9">Membrane protein</fullName>
    </submittedName>
</protein>
<keyword evidence="10" id="KW-1185">Reference proteome</keyword>
<gene>
    <name evidence="9" type="ORF">PbJCM13498_22190</name>
</gene>
<feature type="chain" id="PRO_5024304195" evidence="6">
    <location>
        <begin position="23"/>
        <end position="503"/>
    </location>
</feature>
<dbReference type="CDD" id="cd08977">
    <property type="entry name" value="SusD"/>
    <property type="match status" value="1"/>
</dbReference>